<reference evidence="6 7" key="1">
    <citation type="submission" date="2018-07" db="EMBL/GenBank/DDBJ databases">
        <title>Draft genome of the type strain Streptomyces armeniacus ATCC 15676.</title>
        <authorList>
            <person name="Labana P."/>
            <person name="Gosse J.T."/>
            <person name="Boddy C.N."/>
        </authorList>
    </citation>
    <scope>NUCLEOTIDE SEQUENCE [LARGE SCALE GENOMIC DNA]</scope>
    <source>
        <strain evidence="6 7">ATCC 15676</strain>
    </source>
</reference>
<dbReference type="RefSeq" id="WP_208883910.1">
    <property type="nucleotide sequence ID" value="NZ_CP031320.1"/>
</dbReference>
<gene>
    <name evidence="6" type="ORF">DVA86_33615</name>
</gene>
<dbReference type="Gene3D" id="1.10.10.60">
    <property type="entry name" value="Homeodomain-like"/>
    <property type="match status" value="1"/>
</dbReference>
<dbReference type="KEGG" id="sarm:DVA86_33615"/>
<evidence type="ECO:0000256" key="2">
    <source>
        <dbReference type="ARBA" id="ARBA00023125"/>
    </source>
</evidence>
<evidence type="ECO:0000256" key="4">
    <source>
        <dbReference type="SAM" id="MobiDB-lite"/>
    </source>
</evidence>
<dbReference type="Pfam" id="PF12833">
    <property type="entry name" value="HTH_18"/>
    <property type="match status" value="1"/>
</dbReference>
<dbReference type="PANTHER" id="PTHR46796">
    <property type="entry name" value="HTH-TYPE TRANSCRIPTIONAL ACTIVATOR RHAS-RELATED"/>
    <property type="match status" value="1"/>
</dbReference>
<dbReference type="GO" id="GO:0043565">
    <property type="term" value="F:sequence-specific DNA binding"/>
    <property type="evidence" value="ECO:0007669"/>
    <property type="project" value="InterPro"/>
</dbReference>
<accession>A0A345XYP6</accession>
<dbReference type="GO" id="GO:0003700">
    <property type="term" value="F:DNA-binding transcription factor activity"/>
    <property type="evidence" value="ECO:0007669"/>
    <property type="project" value="InterPro"/>
</dbReference>
<dbReference type="PROSITE" id="PS01124">
    <property type="entry name" value="HTH_ARAC_FAMILY_2"/>
    <property type="match status" value="1"/>
</dbReference>
<feature type="domain" description="HTH araC/xylS-type" evidence="5">
    <location>
        <begin position="230"/>
        <end position="318"/>
    </location>
</feature>
<proteinExistence type="predicted"/>
<dbReference type="InterPro" id="IPR009057">
    <property type="entry name" value="Homeodomain-like_sf"/>
</dbReference>
<dbReference type="InterPro" id="IPR018060">
    <property type="entry name" value="HTH_AraC"/>
</dbReference>
<feature type="region of interest" description="Disordered" evidence="4">
    <location>
        <begin position="1"/>
        <end position="44"/>
    </location>
</feature>
<dbReference type="AlphaFoldDB" id="A0A345XYP6"/>
<dbReference type="SMART" id="SM00342">
    <property type="entry name" value="HTH_ARAC"/>
    <property type="match status" value="1"/>
</dbReference>
<keyword evidence="7" id="KW-1185">Reference proteome</keyword>
<keyword evidence="1" id="KW-0805">Transcription regulation</keyword>
<dbReference type="Proteomes" id="UP000254425">
    <property type="component" value="Chromosome"/>
</dbReference>
<feature type="compositionally biased region" description="Basic residues" evidence="4">
    <location>
        <begin position="1"/>
        <end position="12"/>
    </location>
</feature>
<keyword evidence="3" id="KW-0804">Transcription</keyword>
<feature type="compositionally biased region" description="Basic and acidic residues" evidence="4">
    <location>
        <begin position="21"/>
        <end position="39"/>
    </location>
</feature>
<evidence type="ECO:0000313" key="7">
    <source>
        <dbReference type="Proteomes" id="UP000254425"/>
    </source>
</evidence>
<evidence type="ECO:0000259" key="5">
    <source>
        <dbReference type="PROSITE" id="PS01124"/>
    </source>
</evidence>
<sequence>MVAKSRRRRHRPPGAAAGTEARTEARADGRTEARAEAAADARGATAGTDTYAFVRAPRLLGGLVPSAVGYHVEDQPQGGLHRGLPSPYLTLIFSLHEPVVAGETPEQARGPEAYSADIVLGGLHQRPAFVRRPRHEAGIQLAVHPLAARTLTGMPAAELYTLTEDAADVLGGHAALVRERLCELGGWHERFTVLTDYLRARTEDHERRTGVRPEVAEAWRWMAWHRGGGSMDGLAAHVALSPRQLSTLFRRELGIGPKQASRLMRFEHARQRIARTLQRGAPLDLADVAAHCGFYDHSHLVRDFHQYTGLSPTAWIAEEHRNIQAGGHHVDEQWDP</sequence>
<dbReference type="EMBL" id="CP031320">
    <property type="protein sequence ID" value="AXK36762.1"/>
    <property type="molecule type" value="Genomic_DNA"/>
</dbReference>
<dbReference type="InterPro" id="IPR050204">
    <property type="entry name" value="AraC_XylS_family_regulators"/>
</dbReference>
<organism evidence="6 7">
    <name type="scientific">Streptomyces armeniacus</name>
    <dbReference type="NCBI Taxonomy" id="83291"/>
    <lineage>
        <taxon>Bacteria</taxon>
        <taxon>Bacillati</taxon>
        <taxon>Actinomycetota</taxon>
        <taxon>Actinomycetes</taxon>
        <taxon>Kitasatosporales</taxon>
        <taxon>Streptomycetaceae</taxon>
        <taxon>Streptomyces</taxon>
    </lineage>
</organism>
<keyword evidence="2" id="KW-0238">DNA-binding</keyword>
<evidence type="ECO:0000313" key="6">
    <source>
        <dbReference type="EMBL" id="AXK36762.1"/>
    </source>
</evidence>
<evidence type="ECO:0000256" key="3">
    <source>
        <dbReference type="ARBA" id="ARBA00023163"/>
    </source>
</evidence>
<evidence type="ECO:0000256" key="1">
    <source>
        <dbReference type="ARBA" id="ARBA00023015"/>
    </source>
</evidence>
<dbReference type="SUPFAM" id="SSF46689">
    <property type="entry name" value="Homeodomain-like"/>
    <property type="match status" value="1"/>
</dbReference>
<protein>
    <submittedName>
        <fullName evidence="6">AraC family transcriptional regulator</fullName>
    </submittedName>
</protein>
<dbReference type="PANTHER" id="PTHR46796:SF15">
    <property type="entry name" value="BLL1074 PROTEIN"/>
    <property type="match status" value="1"/>
</dbReference>
<name>A0A345XYP6_9ACTN</name>